<gene>
    <name evidence="2" type="ordered locus">Solca_0022</name>
</gene>
<protein>
    <submittedName>
        <fullName evidence="2">Uncharacterized protein</fullName>
    </submittedName>
</protein>
<reference evidence="2" key="1">
    <citation type="submission" date="2012-02" db="EMBL/GenBank/DDBJ databases">
        <title>The complete genome of Solitalea canadensis DSM 3403.</title>
        <authorList>
            <consortium name="US DOE Joint Genome Institute (JGI-PGF)"/>
            <person name="Lucas S."/>
            <person name="Copeland A."/>
            <person name="Lapidus A."/>
            <person name="Glavina del Rio T."/>
            <person name="Dalin E."/>
            <person name="Tice H."/>
            <person name="Bruce D."/>
            <person name="Goodwin L."/>
            <person name="Pitluck S."/>
            <person name="Peters L."/>
            <person name="Ovchinnikova G."/>
            <person name="Lu M."/>
            <person name="Kyrpides N."/>
            <person name="Mavromatis K."/>
            <person name="Ivanova N."/>
            <person name="Brettin T."/>
            <person name="Detter J.C."/>
            <person name="Han C."/>
            <person name="Larimer F."/>
            <person name="Land M."/>
            <person name="Hauser L."/>
            <person name="Markowitz V."/>
            <person name="Cheng J.-F."/>
            <person name="Hugenholtz P."/>
            <person name="Woyke T."/>
            <person name="Wu D."/>
            <person name="Spring S."/>
            <person name="Schroeder M."/>
            <person name="Kopitz M."/>
            <person name="Brambilla E."/>
            <person name="Klenk H.-P."/>
            <person name="Eisen J.A."/>
        </authorList>
    </citation>
    <scope>NUCLEOTIDE SEQUENCE</scope>
    <source>
        <strain evidence="2">DSM 3403</strain>
    </source>
</reference>
<dbReference type="RefSeq" id="WP_014678415.1">
    <property type="nucleotide sequence ID" value="NC_017770.1"/>
</dbReference>
<dbReference type="Proteomes" id="UP000007590">
    <property type="component" value="Chromosome"/>
</dbReference>
<sequence length="170" mass="18281">MKRITLTLSLLLFTLGVTTSCQDVTEVTEVYTTPARSILYNVAANSWTPYGGNSGYTTSLNVPEITGSFNEYGGILVYIAFGTAAPFEALPKTLDGISYNFTTFTGSIELDFQTVSGGAMTRPGFLQAKVVLVDAEQIALLKAKGVDLKNYNAVMSTVKPIERSISVKVN</sequence>
<feature type="chain" id="PRO_5003613362" evidence="1">
    <location>
        <begin position="24"/>
        <end position="170"/>
    </location>
</feature>
<evidence type="ECO:0000256" key="1">
    <source>
        <dbReference type="SAM" id="SignalP"/>
    </source>
</evidence>
<keyword evidence="1" id="KW-0732">Signal</keyword>
<dbReference type="KEGG" id="scn:Solca_0022"/>
<feature type="signal peptide" evidence="1">
    <location>
        <begin position="1"/>
        <end position="23"/>
    </location>
</feature>
<dbReference type="PROSITE" id="PS51257">
    <property type="entry name" value="PROKAR_LIPOPROTEIN"/>
    <property type="match status" value="1"/>
</dbReference>
<organism evidence="2 3">
    <name type="scientific">Solitalea canadensis (strain ATCC 29591 / DSM 3403 / JCM 21819 / LMG 8368 / NBRC 15130 / NCIMB 12057 / USAM 9D)</name>
    <name type="common">Flexibacter canadensis</name>
    <dbReference type="NCBI Taxonomy" id="929556"/>
    <lineage>
        <taxon>Bacteria</taxon>
        <taxon>Pseudomonadati</taxon>
        <taxon>Bacteroidota</taxon>
        <taxon>Sphingobacteriia</taxon>
        <taxon>Sphingobacteriales</taxon>
        <taxon>Sphingobacteriaceae</taxon>
        <taxon>Solitalea</taxon>
    </lineage>
</organism>
<dbReference type="HOGENOM" id="CLU_1569671_0_0_10"/>
<evidence type="ECO:0000313" key="2">
    <source>
        <dbReference type="EMBL" id="AFD05187.1"/>
    </source>
</evidence>
<name>H8KSP3_SOLCM</name>
<accession>H8KSP3</accession>
<dbReference type="EMBL" id="CP003349">
    <property type="protein sequence ID" value="AFD05187.1"/>
    <property type="molecule type" value="Genomic_DNA"/>
</dbReference>
<keyword evidence="3" id="KW-1185">Reference proteome</keyword>
<evidence type="ECO:0000313" key="3">
    <source>
        <dbReference type="Proteomes" id="UP000007590"/>
    </source>
</evidence>
<proteinExistence type="predicted"/>
<dbReference type="OrthoDB" id="672896at2"/>
<dbReference type="AlphaFoldDB" id="H8KSP3"/>